<gene>
    <name evidence="12" type="primary">THR4</name>
    <name evidence="12" type="ORF">H4219_001997</name>
</gene>
<comment type="pathway">
    <text evidence="2">Amino-acid biosynthesis; L-threonine biosynthesis; L-threonine from L-aspartate: step 5/5.</text>
</comment>
<dbReference type="SUPFAM" id="SSF53686">
    <property type="entry name" value="Tryptophan synthase beta subunit-like PLP-dependent enzymes"/>
    <property type="match status" value="1"/>
</dbReference>
<evidence type="ECO:0000256" key="2">
    <source>
        <dbReference type="ARBA" id="ARBA00004979"/>
    </source>
</evidence>
<dbReference type="Gene3D" id="3.90.1380.10">
    <property type="entry name" value="Threonine synthase, N-terminal domain"/>
    <property type="match status" value="1"/>
</dbReference>
<dbReference type="Gene3D" id="3.40.50.1100">
    <property type="match status" value="2"/>
</dbReference>
<sequence>MQYHSTRGNSSGYSFESAVLQGLAPDGGLFVPETIPKIPSDWKEKWANHSFQDLAFEITRDYIGETDIPTVDLKDLITRSFSTFNTKDVTPLVKLDEKTDTWILELFHGPTFAFKDVALQFLGNLFKYFLDKRNASRKEGEPKQTLAVLGATSGDTGSAAIYGLRGKEGISVFIMFPKGRVSPIQEAQMTTVPDENVHNIAIDGTFDDCQAILKELFGREDFHKANNLCAVNSINWARIMVQIIYYFHTYLTLVRNGNPNPNIVFSVPTGNFGDVLAGFYAREMGLPVTKLVVATNSNDILDRFFCTGSYEKNKEEGVLATTSPAMDILVSSNFERFIWYIARDHEVDTSLDIAEREKAAGKLVKQWMEELKADGRFSISEKGLKAAREVFSSGSCRDATAVETIRKFYIPDAANKRESYLLDPHTAVGVYVSEAVRKELESDDSIQKPYTTVCLSTAHPAKFVETVDHAVKQITPSFNHKTILPAPLAEALEKPRRCISCENSADKVAKIVSDLSHKN</sequence>
<dbReference type="InterPro" id="IPR036052">
    <property type="entry name" value="TrpB-like_PALP_sf"/>
</dbReference>
<dbReference type="EC" id="4.2.3.1" evidence="4"/>
<dbReference type="GO" id="GO:0004795">
    <property type="term" value="F:threonine synthase activity"/>
    <property type="evidence" value="ECO:0007669"/>
    <property type="project" value="UniProtKB-EC"/>
</dbReference>
<evidence type="ECO:0000256" key="1">
    <source>
        <dbReference type="ARBA" id="ARBA00001933"/>
    </source>
</evidence>
<evidence type="ECO:0000313" key="12">
    <source>
        <dbReference type="EMBL" id="KAJ1919405.1"/>
    </source>
</evidence>
<evidence type="ECO:0000259" key="10">
    <source>
        <dbReference type="Pfam" id="PF00291"/>
    </source>
</evidence>
<evidence type="ECO:0000259" key="11">
    <source>
        <dbReference type="Pfam" id="PF14821"/>
    </source>
</evidence>
<dbReference type="CDD" id="cd01560">
    <property type="entry name" value="Thr-synth_2"/>
    <property type="match status" value="1"/>
</dbReference>
<organism evidence="12 13">
    <name type="scientific">Mycoemilia scoparia</name>
    <dbReference type="NCBI Taxonomy" id="417184"/>
    <lineage>
        <taxon>Eukaryota</taxon>
        <taxon>Fungi</taxon>
        <taxon>Fungi incertae sedis</taxon>
        <taxon>Zoopagomycota</taxon>
        <taxon>Kickxellomycotina</taxon>
        <taxon>Kickxellomycetes</taxon>
        <taxon>Kickxellales</taxon>
        <taxon>Kickxellaceae</taxon>
        <taxon>Mycoemilia</taxon>
    </lineage>
</organism>
<evidence type="ECO:0000256" key="7">
    <source>
        <dbReference type="ARBA" id="ARBA00022898"/>
    </source>
</evidence>
<evidence type="ECO:0000256" key="5">
    <source>
        <dbReference type="ARBA" id="ARBA00022605"/>
    </source>
</evidence>
<dbReference type="EMBL" id="JANBPU010000027">
    <property type="protein sequence ID" value="KAJ1919405.1"/>
    <property type="molecule type" value="Genomic_DNA"/>
</dbReference>
<evidence type="ECO:0000256" key="4">
    <source>
        <dbReference type="ARBA" id="ARBA00013028"/>
    </source>
</evidence>
<comment type="similarity">
    <text evidence="3">Belongs to the threonine synthase family.</text>
</comment>
<evidence type="ECO:0000313" key="13">
    <source>
        <dbReference type="Proteomes" id="UP001150538"/>
    </source>
</evidence>
<dbReference type="AlphaFoldDB" id="A0A9W8DV01"/>
<dbReference type="PANTHER" id="PTHR42690">
    <property type="entry name" value="THREONINE SYNTHASE FAMILY MEMBER"/>
    <property type="match status" value="1"/>
</dbReference>
<dbReference type="InterPro" id="IPR004450">
    <property type="entry name" value="Thr_synthase-like"/>
</dbReference>
<keyword evidence="5" id="KW-0028">Amino-acid biosynthesis</keyword>
<dbReference type="Pfam" id="PF00291">
    <property type="entry name" value="PALP"/>
    <property type="match status" value="1"/>
</dbReference>
<name>A0A9W8DV01_9FUNG</name>
<keyword evidence="7 9" id="KW-0663">Pyridoxal phosphate</keyword>
<dbReference type="Pfam" id="PF14821">
    <property type="entry name" value="Thr_synth_N"/>
    <property type="match status" value="1"/>
</dbReference>
<protein>
    <recommendedName>
        <fullName evidence="4">threonine synthase</fullName>
        <ecNumber evidence="4">4.2.3.1</ecNumber>
    </recommendedName>
</protein>
<dbReference type="InterPro" id="IPR000634">
    <property type="entry name" value="Ser/Thr_deHydtase_PyrdxlP-BS"/>
</dbReference>
<dbReference type="InterPro" id="IPR001926">
    <property type="entry name" value="TrpB-like_PALP"/>
</dbReference>
<dbReference type="InterPro" id="IPR029144">
    <property type="entry name" value="Thr_synth_N"/>
</dbReference>
<feature type="modified residue" description="N6-(pyridoxal phosphate)lysine" evidence="9">
    <location>
        <position position="115"/>
    </location>
</feature>
<dbReference type="PANTHER" id="PTHR42690:SF1">
    <property type="entry name" value="THREONINE SYNTHASE-LIKE 2"/>
    <property type="match status" value="1"/>
</dbReference>
<comment type="cofactor">
    <cofactor evidence="1 9">
        <name>pyridoxal 5'-phosphate</name>
        <dbReference type="ChEBI" id="CHEBI:597326"/>
    </cofactor>
</comment>
<feature type="domain" description="Tryptophan synthase beta chain-like PALP" evidence="10">
    <location>
        <begin position="89"/>
        <end position="345"/>
    </location>
</feature>
<dbReference type="FunFam" id="3.40.50.1100:FF:000024">
    <property type="entry name" value="Probable threonine synthase"/>
    <property type="match status" value="1"/>
</dbReference>
<keyword evidence="13" id="KW-1185">Reference proteome</keyword>
<dbReference type="FunFam" id="3.90.1380.10:FF:000003">
    <property type="entry name" value="THR4p Threonine synthase"/>
    <property type="match status" value="1"/>
</dbReference>
<dbReference type="NCBIfam" id="TIGR00260">
    <property type="entry name" value="thrC"/>
    <property type="match status" value="1"/>
</dbReference>
<evidence type="ECO:0000256" key="9">
    <source>
        <dbReference type="PIRSR" id="PIRSR604450-51"/>
    </source>
</evidence>
<proteinExistence type="inferred from homology"/>
<dbReference type="PROSITE" id="PS00165">
    <property type="entry name" value="DEHYDRATASE_SER_THR"/>
    <property type="match status" value="1"/>
</dbReference>
<keyword evidence="8 12" id="KW-0456">Lyase</keyword>
<feature type="domain" description="Threonine synthase N-terminal" evidence="11">
    <location>
        <begin position="2"/>
        <end position="81"/>
    </location>
</feature>
<evidence type="ECO:0000256" key="6">
    <source>
        <dbReference type="ARBA" id="ARBA00022697"/>
    </source>
</evidence>
<dbReference type="Pfam" id="PF24857">
    <property type="entry name" value="THR4_C"/>
    <property type="match status" value="1"/>
</dbReference>
<dbReference type="OrthoDB" id="5203861at2759"/>
<comment type="caution">
    <text evidence="12">The sequence shown here is derived from an EMBL/GenBank/DDBJ whole genome shotgun (WGS) entry which is preliminary data.</text>
</comment>
<dbReference type="GO" id="GO:0030170">
    <property type="term" value="F:pyridoxal phosphate binding"/>
    <property type="evidence" value="ECO:0007669"/>
    <property type="project" value="InterPro"/>
</dbReference>
<dbReference type="GO" id="GO:0009088">
    <property type="term" value="P:threonine biosynthetic process"/>
    <property type="evidence" value="ECO:0007669"/>
    <property type="project" value="UniProtKB-KW"/>
</dbReference>
<evidence type="ECO:0000256" key="3">
    <source>
        <dbReference type="ARBA" id="ARBA00005517"/>
    </source>
</evidence>
<dbReference type="InterPro" id="IPR037158">
    <property type="entry name" value="Thr_synth_N_sf"/>
</dbReference>
<reference evidence="12" key="1">
    <citation type="submission" date="2022-07" db="EMBL/GenBank/DDBJ databases">
        <title>Phylogenomic reconstructions and comparative analyses of Kickxellomycotina fungi.</title>
        <authorList>
            <person name="Reynolds N.K."/>
            <person name="Stajich J.E."/>
            <person name="Barry K."/>
            <person name="Grigoriev I.V."/>
            <person name="Crous P."/>
            <person name="Smith M.E."/>
        </authorList>
    </citation>
    <scope>NUCLEOTIDE SEQUENCE</scope>
    <source>
        <strain evidence="12">NBRC 100468</strain>
    </source>
</reference>
<dbReference type="Proteomes" id="UP001150538">
    <property type="component" value="Unassembled WGS sequence"/>
</dbReference>
<keyword evidence="6" id="KW-0791">Threonine biosynthesis</keyword>
<evidence type="ECO:0000256" key="8">
    <source>
        <dbReference type="ARBA" id="ARBA00023239"/>
    </source>
</evidence>
<accession>A0A9W8DV01</accession>
<dbReference type="InterPro" id="IPR051166">
    <property type="entry name" value="Threonine_Synthase"/>
</dbReference>